<dbReference type="AlphaFoldDB" id="E1QQ37"/>
<evidence type="ECO:0000313" key="5">
    <source>
        <dbReference type="EMBL" id="ADN50409.1"/>
    </source>
</evidence>
<keyword evidence="5" id="KW-0378">Hydrolase</keyword>
<evidence type="ECO:0000259" key="4">
    <source>
        <dbReference type="Pfam" id="PF03065"/>
    </source>
</evidence>
<dbReference type="eggNOG" id="arCOG03284">
    <property type="taxonomic scope" value="Archaea"/>
</dbReference>
<dbReference type="CDD" id="cd10796">
    <property type="entry name" value="GH57N_APU"/>
    <property type="match status" value="1"/>
</dbReference>
<dbReference type="SUPFAM" id="SSF88713">
    <property type="entry name" value="Glycoside hydrolase/deacetylase"/>
    <property type="match status" value="1"/>
</dbReference>
<dbReference type="InterPro" id="IPR004300">
    <property type="entry name" value="Glyco_hydro_57_N"/>
</dbReference>
<dbReference type="EMBL" id="CP002100">
    <property type="protein sequence ID" value="ADN50409.1"/>
    <property type="molecule type" value="Genomic_DNA"/>
</dbReference>
<reference evidence="5 6" key="1">
    <citation type="journal article" date="2010" name="Stand. Genomic Sci.">
        <title>Complete genome sequence of Vulcanisaeta distributa type strain (IC-017).</title>
        <authorList>
            <person name="Mavromatis K."/>
            <person name="Sikorski J."/>
            <person name="Pabst E."/>
            <person name="Teshima H."/>
            <person name="Lapidus A."/>
            <person name="Lucas S."/>
            <person name="Nolan M."/>
            <person name="Glavina Del Rio T."/>
            <person name="Cheng J.F."/>
            <person name="Bruce D."/>
            <person name="Goodwin L."/>
            <person name="Pitluck S."/>
            <person name="Liolios K."/>
            <person name="Ivanova N."/>
            <person name="Mikhailova N."/>
            <person name="Pati A."/>
            <person name="Chen A."/>
            <person name="Palaniappan K."/>
            <person name="Land M."/>
            <person name="Hauser L."/>
            <person name="Chang Y.J."/>
            <person name="Jeffries C.D."/>
            <person name="Rohde M."/>
            <person name="Spring S."/>
            <person name="Goker M."/>
            <person name="Wirth R."/>
            <person name="Woyke T."/>
            <person name="Bristow J."/>
            <person name="Eisen J.A."/>
            <person name="Markowitz V."/>
            <person name="Hugenholtz P."/>
            <person name="Klenk H.P."/>
            <person name="Kyrpides N.C."/>
        </authorList>
    </citation>
    <scope>NUCLEOTIDE SEQUENCE [LARGE SCALE GENOMIC DNA]</scope>
    <source>
        <strain evidence="6">DSM 14429 / JCM 11212 / NBRC 100878 / IC-017</strain>
    </source>
</reference>
<dbReference type="KEGG" id="vdi:Vdis_1020"/>
<dbReference type="PANTHER" id="PTHR36306">
    <property type="entry name" value="ALPHA-AMYLASE-RELATED-RELATED"/>
    <property type="match status" value="1"/>
</dbReference>
<dbReference type="CAZy" id="GH57">
    <property type="family name" value="Glycoside Hydrolase Family 57"/>
</dbReference>
<dbReference type="InterPro" id="IPR027291">
    <property type="entry name" value="Glyco_hydro_38_N_sf"/>
</dbReference>
<proteinExistence type="inferred from homology"/>
<sequence>MKAVSIELTTNKVLYEPGEDITVNVMVRGLMSREDIELTVIKDSQEITKRVLQAIPPESEIMDYVRINDVGTYEISARCCGSEVRTPVMIINRPETPLRFVLVFHNHQPIHKYPSGIYHGPWAFQHTWSPEFYPIYDVGPYLLHARLVNKYRVSVTYNLSPSLLWQWDDLLRNGVFIEGADHVEYIGPWDSRVGLIKEAINTYSRLANEGVIEVLTSFLAHPIAGYLIEKFEVYDLLRWELSRGKEVTRRVLGVNAVGMWLPELYFSEKLRNILCDEGIRFIVLDGVYHLGEAIKDRSSIYRVYRHDCLTILFRDTALSDLLSFQLNKASNAQEADANARRLIIELMMRINYARDGVVTMALDGENWMILPTPNPYAALLLEKIMMYLSQAKSDGYVMPIRPSIIKEFHDEIKEIPTTSWLGSPAKWISERADIQSRLWSMAQAAISKWRLYEEVFGEDEELRMSLAMTLDSDYYWAEFVNVNHVGEWAHSVISRAEDALNSLGIRFSLENDHLEITVSNNWVKDANLVLGIETPETYLEYSIKVQSGSSEPIRINGFNNVVISLLSPKTRTQIRKPIKIVREVTKH</sequence>
<comment type="similarity">
    <text evidence="1 3">Belongs to the glycosyl hydrolase 57 family.</text>
</comment>
<dbReference type="GO" id="GO:0016787">
    <property type="term" value="F:hydrolase activity"/>
    <property type="evidence" value="ECO:0007669"/>
    <property type="project" value="UniProtKB-KW"/>
</dbReference>
<evidence type="ECO:0000256" key="3">
    <source>
        <dbReference type="RuleBase" id="RU361196"/>
    </source>
</evidence>
<evidence type="ECO:0000313" key="6">
    <source>
        <dbReference type="Proteomes" id="UP000006681"/>
    </source>
</evidence>
<reference evidence="6" key="2">
    <citation type="journal article" date="2010" name="Stand. Genomic Sci.">
        <title>Complete genome sequence of Vulcanisaeta distributa type strain (IC-017T).</title>
        <authorList>
            <person name="Mavromatis K."/>
            <person name="Sikorski J."/>
            <person name="Pabst E."/>
            <person name="Teshima H."/>
            <person name="Lapidus A."/>
            <person name="Lucas S."/>
            <person name="Nolan M."/>
            <person name="Glavina Del Rio T."/>
            <person name="Cheng J."/>
            <person name="Bruce D."/>
            <person name="Goodwin L."/>
            <person name="Pitluck S."/>
            <person name="Liolios K."/>
            <person name="Ivanova N."/>
            <person name="Mikhailova N."/>
            <person name="Pati A."/>
            <person name="Chen A."/>
            <person name="Palaniappan K."/>
            <person name="Land M."/>
            <person name="Hauser L."/>
            <person name="Chang Y."/>
            <person name="Jeffries C."/>
            <person name="Rohde M."/>
            <person name="Spring S."/>
            <person name="Goker M."/>
            <person name="Wirth R."/>
            <person name="Woyke T."/>
            <person name="Bristow J."/>
            <person name="Eisen J."/>
            <person name="Markowitz V."/>
            <person name="Hugenholtz P."/>
            <person name="Klenk H."/>
            <person name="Kyrpides N."/>
        </authorList>
    </citation>
    <scope>NUCLEOTIDE SEQUENCE [LARGE SCALE GENOMIC DNA]</scope>
    <source>
        <strain evidence="6">DSM 14429 / JCM 11212 / NBRC 100878 / IC-017</strain>
    </source>
</reference>
<dbReference type="GO" id="GO:0005975">
    <property type="term" value="P:carbohydrate metabolic process"/>
    <property type="evidence" value="ECO:0007669"/>
    <property type="project" value="InterPro"/>
</dbReference>
<gene>
    <name evidence="5" type="ordered locus">Vdis_1020</name>
</gene>
<accession>E1QQ37</accession>
<dbReference type="InterPro" id="IPR052046">
    <property type="entry name" value="GH57_Enzymes"/>
</dbReference>
<evidence type="ECO:0000256" key="1">
    <source>
        <dbReference type="ARBA" id="ARBA00006821"/>
    </source>
</evidence>
<evidence type="ECO:0000256" key="2">
    <source>
        <dbReference type="ARBA" id="ARBA00023277"/>
    </source>
</evidence>
<feature type="domain" description="Glycoside hydrolase family 57 N-terminal" evidence="4">
    <location>
        <begin position="101"/>
        <end position="392"/>
    </location>
</feature>
<dbReference type="PANTHER" id="PTHR36306:SF1">
    <property type="entry name" value="ALPHA-AMYLASE-RELATED"/>
    <property type="match status" value="1"/>
</dbReference>
<dbReference type="GeneID" id="9751950"/>
<dbReference type="Proteomes" id="UP000006681">
    <property type="component" value="Chromosome"/>
</dbReference>
<name>E1QQ37_VULDI</name>
<organism evidence="5 6">
    <name type="scientific">Vulcanisaeta distributa (strain DSM 14429 / JCM 11212 / NBRC 100878 / IC-017)</name>
    <dbReference type="NCBI Taxonomy" id="572478"/>
    <lineage>
        <taxon>Archaea</taxon>
        <taxon>Thermoproteota</taxon>
        <taxon>Thermoprotei</taxon>
        <taxon>Thermoproteales</taxon>
        <taxon>Thermoproteaceae</taxon>
        <taxon>Vulcanisaeta</taxon>
    </lineage>
</organism>
<dbReference type="HOGENOM" id="CLU_029901_0_0_2"/>
<keyword evidence="6" id="KW-1185">Reference proteome</keyword>
<dbReference type="RefSeq" id="WP_013336134.1">
    <property type="nucleotide sequence ID" value="NC_014537.1"/>
</dbReference>
<dbReference type="Gene3D" id="3.20.110.10">
    <property type="entry name" value="Glycoside hydrolase 38, N terminal domain"/>
    <property type="match status" value="1"/>
</dbReference>
<protein>
    <submittedName>
        <fullName evidence="5">Glycoside hydrolase family 57</fullName>
    </submittedName>
</protein>
<dbReference type="STRING" id="572478.Vdis_1020"/>
<dbReference type="InterPro" id="IPR011330">
    <property type="entry name" value="Glyco_hydro/deAcase_b/a-brl"/>
</dbReference>
<keyword evidence="2 3" id="KW-0119">Carbohydrate metabolism</keyword>
<dbReference type="Pfam" id="PF03065">
    <property type="entry name" value="Glyco_hydro_57"/>
    <property type="match status" value="1"/>
</dbReference>